<dbReference type="InterPro" id="IPR036661">
    <property type="entry name" value="Luciferase-like_sf"/>
</dbReference>
<dbReference type="RefSeq" id="WP_132430736.1">
    <property type="nucleotide sequence ID" value="NZ_SMFZ01000002.1"/>
</dbReference>
<evidence type="ECO:0000259" key="5">
    <source>
        <dbReference type="Pfam" id="PF00296"/>
    </source>
</evidence>
<dbReference type="SUPFAM" id="SSF51679">
    <property type="entry name" value="Bacterial luciferase-like"/>
    <property type="match status" value="1"/>
</dbReference>
<gene>
    <name evidence="6" type="ORF">EV378_6066</name>
</gene>
<organism evidence="6 7">
    <name type="scientific">Pseudonocardia endophytica</name>
    <dbReference type="NCBI Taxonomy" id="401976"/>
    <lineage>
        <taxon>Bacteria</taxon>
        <taxon>Bacillati</taxon>
        <taxon>Actinomycetota</taxon>
        <taxon>Actinomycetes</taxon>
        <taxon>Pseudonocardiales</taxon>
        <taxon>Pseudonocardiaceae</taxon>
        <taxon>Pseudonocardia</taxon>
    </lineage>
</organism>
<keyword evidence="2" id="KW-0288">FMN</keyword>
<feature type="domain" description="Luciferase-like" evidence="5">
    <location>
        <begin position="23"/>
        <end position="236"/>
    </location>
</feature>
<dbReference type="Gene3D" id="3.20.20.30">
    <property type="entry name" value="Luciferase-like domain"/>
    <property type="match status" value="1"/>
</dbReference>
<evidence type="ECO:0000256" key="4">
    <source>
        <dbReference type="ARBA" id="ARBA00023033"/>
    </source>
</evidence>
<accession>A0A4R1HJN0</accession>
<evidence type="ECO:0000313" key="7">
    <source>
        <dbReference type="Proteomes" id="UP000295560"/>
    </source>
</evidence>
<proteinExistence type="predicted"/>
<dbReference type="InterPro" id="IPR050172">
    <property type="entry name" value="SsuD_RutA_monooxygenase"/>
</dbReference>
<keyword evidence="4 6" id="KW-0503">Monooxygenase</keyword>
<keyword evidence="1" id="KW-0285">Flavoprotein</keyword>
<dbReference type="PANTHER" id="PTHR42847:SF4">
    <property type="entry name" value="ALKANESULFONATE MONOOXYGENASE-RELATED"/>
    <property type="match status" value="1"/>
</dbReference>
<dbReference type="GO" id="GO:0046306">
    <property type="term" value="P:alkanesulfonate catabolic process"/>
    <property type="evidence" value="ECO:0007669"/>
    <property type="project" value="TreeGrafter"/>
</dbReference>
<evidence type="ECO:0000256" key="3">
    <source>
        <dbReference type="ARBA" id="ARBA00023002"/>
    </source>
</evidence>
<reference evidence="6 7" key="1">
    <citation type="submission" date="2019-03" db="EMBL/GenBank/DDBJ databases">
        <title>Sequencing the genomes of 1000 actinobacteria strains.</title>
        <authorList>
            <person name="Klenk H.-P."/>
        </authorList>
    </citation>
    <scope>NUCLEOTIDE SEQUENCE [LARGE SCALE GENOMIC DNA]</scope>
    <source>
        <strain evidence="6 7">DSM 44969</strain>
    </source>
</reference>
<dbReference type="Pfam" id="PF00296">
    <property type="entry name" value="Bac_luciferase"/>
    <property type="match status" value="1"/>
</dbReference>
<comment type="caution">
    <text evidence="6">The sequence shown here is derived from an EMBL/GenBank/DDBJ whole genome shotgun (WGS) entry which is preliminary data.</text>
</comment>
<keyword evidence="3" id="KW-0560">Oxidoreductase</keyword>
<protein>
    <submittedName>
        <fullName evidence="6">Luciferase-like monooxygenase</fullName>
    </submittedName>
</protein>
<dbReference type="InterPro" id="IPR011251">
    <property type="entry name" value="Luciferase-like_dom"/>
</dbReference>
<name>A0A4R1HJN0_PSEEN</name>
<dbReference type="PANTHER" id="PTHR42847">
    <property type="entry name" value="ALKANESULFONATE MONOOXYGENASE"/>
    <property type="match status" value="1"/>
</dbReference>
<evidence type="ECO:0000256" key="1">
    <source>
        <dbReference type="ARBA" id="ARBA00022630"/>
    </source>
</evidence>
<sequence>MSTILGRRLGFGSGGIVGHLGTPEVVDLAQSADELGFDLFTLSDHLHSERESLEPWTALSWIASRTRRIEVGTNVLGLPYRDPPVLAKMAETLDQLSGGRLVLGLGAGGYDHEFSAFGLTVRTAAEKITAQHEAIDILRSLWTRETTTYEGEQFRTSEARISPRAAHPIPIWLGSYGPRALRLTGERADGWLPSFGRITLEQAVQMREQVVAAARNAGRDPDAITCACNIAVRVDPEGEPRPGLVTGTVDSVVEQVLEVVGAGFTFLLIHSLTVDEQEVLARDVFPQVRALAEERGLVGAGSGGTG</sequence>
<dbReference type="Proteomes" id="UP000295560">
    <property type="component" value="Unassembled WGS sequence"/>
</dbReference>
<dbReference type="AlphaFoldDB" id="A0A4R1HJN0"/>
<evidence type="ECO:0000256" key="2">
    <source>
        <dbReference type="ARBA" id="ARBA00022643"/>
    </source>
</evidence>
<evidence type="ECO:0000313" key="6">
    <source>
        <dbReference type="EMBL" id="TCK22068.1"/>
    </source>
</evidence>
<keyword evidence="7" id="KW-1185">Reference proteome</keyword>
<dbReference type="GO" id="GO:0008726">
    <property type="term" value="F:alkanesulfonate monooxygenase activity"/>
    <property type="evidence" value="ECO:0007669"/>
    <property type="project" value="TreeGrafter"/>
</dbReference>
<dbReference type="OrthoDB" id="9775082at2"/>
<dbReference type="EMBL" id="SMFZ01000002">
    <property type="protein sequence ID" value="TCK22068.1"/>
    <property type="molecule type" value="Genomic_DNA"/>
</dbReference>